<feature type="domain" description="C2H2-type" evidence="7">
    <location>
        <begin position="622"/>
        <end position="649"/>
    </location>
</feature>
<feature type="domain" description="C2H2-type" evidence="7">
    <location>
        <begin position="127"/>
        <end position="150"/>
    </location>
</feature>
<accession>A0A8D7ZXI7</accession>
<feature type="domain" description="C2H2-type" evidence="7">
    <location>
        <begin position="652"/>
        <end position="682"/>
    </location>
</feature>
<dbReference type="InterPro" id="IPR036236">
    <property type="entry name" value="Znf_C2H2_sf"/>
</dbReference>
<reference evidence="8" key="1">
    <citation type="submission" date="2021-05" db="EMBL/GenBank/DDBJ databases">
        <authorList>
            <person name="Alioto T."/>
            <person name="Alioto T."/>
            <person name="Gomez Garrido J."/>
        </authorList>
    </citation>
    <scope>NUCLEOTIDE SEQUENCE</scope>
</reference>
<evidence type="ECO:0000256" key="3">
    <source>
        <dbReference type="ARBA" id="ARBA00022771"/>
    </source>
</evidence>
<dbReference type="Gene3D" id="3.30.160.60">
    <property type="entry name" value="Classic Zinc Finger"/>
    <property type="match status" value="2"/>
</dbReference>
<feature type="region of interest" description="Disordered" evidence="6">
    <location>
        <begin position="469"/>
        <end position="607"/>
    </location>
</feature>
<dbReference type="EMBL" id="HBUE01003434">
    <property type="protein sequence ID" value="CAG6444693.1"/>
    <property type="molecule type" value="Transcribed_RNA"/>
</dbReference>
<feature type="compositionally biased region" description="Basic residues" evidence="6">
    <location>
        <begin position="554"/>
        <end position="563"/>
    </location>
</feature>
<sequence>MDPMESSCNAIIKQELIIDDDLELHDYEHLLQEFYYDQPADENQSDTVGDASEFQVEVEVPDPEEAEGVPWPVEEPSGRDHGRLTAIPMHRDEYGLFNCAECGKSYEKENTYFWHVRRHLNKKNDRFFCQPCARSYTTKYHLLQHYTNIHGLAFDASTQMVVQVESNQVPSAAESNQQKDDQLESDSFDFLLETFDEEVANPSSVIVKEEYVFEDGNQADGYETSLLDVLHSSTEIRPAMASKKSSRATRPARVRPYYAQQCPVCKNWYHTAAGLQSHLQRHHGMQGNEILPTVDIDTALSCAKCDKHFTSPQQYKLHKKRHANIDSGNFKCTYCSKILGSNQKLKSHEMRKHRTIPSKSVLKSEMNTINQPKTCTIILEDKLRQQDIKEIPKKTKCKQKSPDFRHWKGRPKGSRQCPVCKEWFLSQDDLRVHFPVHNQRAKHDETKMEYDQDRPNPVEVMPADHHQLAPELNKPLEIKSEPVLNVRRKAGRPKGSRNSSSLPKVKSEPSLLERGNGIRQLRKRVSSPPELKSEPTLHERPKPNEIKPEPFQLVRRKAGRPKGSRNGSRLIVIKEEPQLHVRRKVGRPKKSENGAKVNGLKQEERLGQIRRKVGRPNKKLFTYCTRCSKHFASYASFKAHKSRHRNVDQRRFWCIPCEKGFASMNEKVSHEQRGHKHKVGRPGTVQPLKPTTRKPANEHKASFAGKEHKRKVGRPKVCRKCPLCKIWIRSTVLFKEHVREHIQG</sequence>
<dbReference type="PROSITE" id="PS50157">
    <property type="entry name" value="ZINC_FINGER_C2H2_2"/>
    <property type="match status" value="6"/>
</dbReference>
<feature type="domain" description="C2H2-type" evidence="7">
    <location>
        <begin position="97"/>
        <end position="124"/>
    </location>
</feature>
<dbReference type="InterPro" id="IPR013087">
    <property type="entry name" value="Znf_C2H2_type"/>
</dbReference>
<feature type="domain" description="C2H2-type" evidence="7">
    <location>
        <begin position="330"/>
        <end position="353"/>
    </location>
</feature>
<feature type="compositionally biased region" description="Basic and acidic residues" evidence="6">
    <location>
        <begin position="531"/>
        <end position="548"/>
    </location>
</feature>
<feature type="compositionally biased region" description="Basic and acidic residues" evidence="6">
    <location>
        <begin position="469"/>
        <end position="480"/>
    </location>
</feature>
<dbReference type="GO" id="GO:0008270">
    <property type="term" value="F:zinc ion binding"/>
    <property type="evidence" value="ECO:0007669"/>
    <property type="project" value="UniProtKB-KW"/>
</dbReference>
<evidence type="ECO:0000256" key="5">
    <source>
        <dbReference type="PROSITE-ProRule" id="PRU00042"/>
    </source>
</evidence>
<evidence type="ECO:0000259" key="7">
    <source>
        <dbReference type="PROSITE" id="PS50157"/>
    </source>
</evidence>
<dbReference type="SUPFAM" id="SSF57667">
    <property type="entry name" value="beta-beta-alpha zinc fingers"/>
    <property type="match status" value="2"/>
</dbReference>
<organism evidence="8">
    <name type="scientific">Culex pipiens</name>
    <name type="common">House mosquito</name>
    <dbReference type="NCBI Taxonomy" id="7175"/>
    <lineage>
        <taxon>Eukaryota</taxon>
        <taxon>Metazoa</taxon>
        <taxon>Ecdysozoa</taxon>
        <taxon>Arthropoda</taxon>
        <taxon>Hexapoda</taxon>
        <taxon>Insecta</taxon>
        <taxon>Pterygota</taxon>
        <taxon>Neoptera</taxon>
        <taxon>Endopterygota</taxon>
        <taxon>Diptera</taxon>
        <taxon>Nematocera</taxon>
        <taxon>Culicoidea</taxon>
        <taxon>Culicidae</taxon>
        <taxon>Culicinae</taxon>
        <taxon>Culicini</taxon>
        <taxon>Culex</taxon>
        <taxon>Culex</taxon>
    </lineage>
</organism>
<keyword evidence="3 5" id="KW-0863">Zinc-finger</keyword>
<evidence type="ECO:0000313" key="8">
    <source>
        <dbReference type="EMBL" id="CAG6444693.1"/>
    </source>
</evidence>
<name>A0A8D7ZXI7_CULPI</name>
<dbReference type="PANTHER" id="PTHR24379">
    <property type="entry name" value="KRAB AND ZINC FINGER DOMAIN-CONTAINING"/>
    <property type="match status" value="1"/>
</dbReference>
<evidence type="ECO:0000256" key="2">
    <source>
        <dbReference type="ARBA" id="ARBA00022737"/>
    </source>
</evidence>
<proteinExistence type="predicted"/>
<protein>
    <submittedName>
        <fullName evidence="8">(northern house mosquito) hypothetical protein</fullName>
    </submittedName>
</protein>
<feature type="domain" description="C2H2-type" evidence="7">
    <location>
        <begin position="300"/>
        <end position="327"/>
    </location>
</feature>
<dbReference type="SMART" id="SM00355">
    <property type="entry name" value="ZnF_C2H2"/>
    <property type="match status" value="9"/>
</dbReference>
<keyword evidence="1" id="KW-0479">Metal-binding</keyword>
<dbReference type="PROSITE" id="PS00028">
    <property type="entry name" value="ZINC_FINGER_C2H2_1"/>
    <property type="match status" value="8"/>
</dbReference>
<dbReference type="PANTHER" id="PTHR24379:SF121">
    <property type="entry name" value="C2H2-TYPE DOMAIN-CONTAINING PROTEIN"/>
    <property type="match status" value="1"/>
</dbReference>
<keyword evidence="2" id="KW-0677">Repeat</keyword>
<evidence type="ECO:0000256" key="4">
    <source>
        <dbReference type="ARBA" id="ARBA00022833"/>
    </source>
</evidence>
<dbReference type="AlphaFoldDB" id="A0A8D7ZXI7"/>
<feature type="region of interest" description="Disordered" evidence="6">
    <location>
        <begin position="671"/>
        <end position="709"/>
    </location>
</feature>
<feature type="compositionally biased region" description="Basic residues" evidence="6">
    <location>
        <begin position="486"/>
        <end position="495"/>
    </location>
</feature>
<feature type="region of interest" description="Disordered" evidence="6">
    <location>
        <begin position="60"/>
        <end position="80"/>
    </location>
</feature>
<evidence type="ECO:0000256" key="6">
    <source>
        <dbReference type="SAM" id="MobiDB-lite"/>
    </source>
</evidence>
<keyword evidence="4" id="KW-0862">Zinc</keyword>
<evidence type="ECO:0000256" key="1">
    <source>
        <dbReference type="ARBA" id="ARBA00022723"/>
    </source>
</evidence>